<accession>A0ABU7KPC3</accession>
<protein>
    <submittedName>
        <fullName evidence="1">Uncharacterized protein</fullName>
    </submittedName>
</protein>
<sequence length="52" mass="5591">MRELAVGLLHHADHDNISRGHPAPTAPVRPLARPEITAAAALLLLRRPAPKT</sequence>
<comment type="caution">
    <text evidence="1">The sequence shown here is derived from an EMBL/GenBank/DDBJ whole genome shotgun (WGS) entry which is preliminary data.</text>
</comment>
<organism evidence="1 2">
    <name type="scientific">Nocardiopsis tropica</name>
    <dbReference type="NCBI Taxonomy" id="109330"/>
    <lineage>
        <taxon>Bacteria</taxon>
        <taxon>Bacillati</taxon>
        <taxon>Actinomycetota</taxon>
        <taxon>Actinomycetes</taxon>
        <taxon>Streptosporangiales</taxon>
        <taxon>Nocardiopsidaceae</taxon>
        <taxon>Nocardiopsis</taxon>
    </lineage>
</organism>
<reference evidence="1 2" key="1">
    <citation type="submission" date="2023-07" db="EMBL/GenBank/DDBJ databases">
        <authorList>
            <person name="Girao M."/>
            <person name="Carvalho M.F."/>
        </authorList>
    </citation>
    <scope>NUCLEOTIDE SEQUENCE [LARGE SCALE GENOMIC DNA]</scope>
    <source>
        <strain evidence="1 2">66/93</strain>
    </source>
</reference>
<name>A0ABU7KPC3_9ACTN</name>
<gene>
    <name evidence="1" type="ORF">Q8A49_11540</name>
</gene>
<proteinExistence type="predicted"/>
<dbReference type="EMBL" id="JAUUCC010000024">
    <property type="protein sequence ID" value="MEE2051124.1"/>
    <property type="molecule type" value="Genomic_DNA"/>
</dbReference>
<evidence type="ECO:0000313" key="1">
    <source>
        <dbReference type="EMBL" id="MEE2051124.1"/>
    </source>
</evidence>
<dbReference type="RefSeq" id="WP_330158284.1">
    <property type="nucleotide sequence ID" value="NZ_BAAAJA010000011.1"/>
</dbReference>
<evidence type="ECO:0000313" key="2">
    <source>
        <dbReference type="Proteomes" id="UP001348641"/>
    </source>
</evidence>
<dbReference type="Proteomes" id="UP001348641">
    <property type="component" value="Unassembled WGS sequence"/>
</dbReference>